<dbReference type="Pfam" id="PF07700">
    <property type="entry name" value="HNOB"/>
    <property type="match status" value="1"/>
</dbReference>
<dbReference type="EMBL" id="JBEQCT010000004">
    <property type="protein sequence ID" value="MFM2485402.1"/>
    <property type="molecule type" value="Genomic_DNA"/>
</dbReference>
<gene>
    <name evidence="2" type="ORF">ABUE30_10085</name>
</gene>
<sequence length="173" mass="20070">MVTMMQPLASMLNQSLRQYRGQVNILEWDAQQLMGHYTDPIQVLDELAHHLKLDSCTLQRLFGKSLFYFIVENGDRLLDSVHSSFELFRHPGTVLHLEIAELYHDHTPPRFTILQWQPNKMILEYQSSLPFAHVCHGFLTASSEYFAESIVIHQQLINGALNHAHFTLTKIKE</sequence>
<accession>A0ABW9G6W8</accession>
<evidence type="ECO:0000313" key="2">
    <source>
        <dbReference type="EMBL" id="MFM2485402.1"/>
    </source>
</evidence>
<organism evidence="2 3">
    <name type="scientific">Celerinatantimonas yamalensis</name>
    <dbReference type="NCBI Taxonomy" id="559956"/>
    <lineage>
        <taxon>Bacteria</taxon>
        <taxon>Pseudomonadati</taxon>
        <taxon>Pseudomonadota</taxon>
        <taxon>Gammaproteobacteria</taxon>
        <taxon>Celerinatantimonadaceae</taxon>
        <taxon>Celerinatantimonas</taxon>
    </lineage>
</organism>
<reference evidence="2 3" key="1">
    <citation type="journal article" date="2013" name="Int. J. Syst. Evol. Microbiol.">
        <title>Celerinatantimonas yamalensis sp. nov., a cold-adapted diazotrophic bacterium from a cold permafrost brine.</title>
        <authorList>
            <person name="Shcherbakova V."/>
            <person name="Chuvilskaya N."/>
            <person name="Rivkina E."/>
            <person name="Demidov N."/>
            <person name="Uchaeva V."/>
            <person name="Suetin S."/>
            <person name="Suzina N."/>
            <person name="Gilichinsky D."/>
        </authorList>
    </citation>
    <scope>NUCLEOTIDE SEQUENCE [LARGE SCALE GENOMIC DNA]</scope>
    <source>
        <strain evidence="2 3">C7</strain>
    </source>
</reference>
<proteinExistence type="predicted"/>
<name>A0ABW9G6W8_9GAMM</name>
<dbReference type="Proteomes" id="UP001629953">
    <property type="component" value="Unassembled WGS sequence"/>
</dbReference>
<dbReference type="InterPro" id="IPR038158">
    <property type="entry name" value="H-NOX_domain_sf"/>
</dbReference>
<dbReference type="InterPro" id="IPR024096">
    <property type="entry name" value="NO_sig/Golgi_transp_ligand-bd"/>
</dbReference>
<dbReference type="InterPro" id="IPR011644">
    <property type="entry name" value="Heme_NO-bd"/>
</dbReference>
<protein>
    <submittedName>
        <fullName evidence="2">Heme NO-binding domain-containing protein</fullName>
    </submittedName>
</protein>
<evidence type="ECO:0000259" key="1">
    <source>
        <dbReference type="Pfam" id="PF07700"/>
    </source>
</evidence>
<keyword evidence="3" id="KW-1185">Reference proteome</keyword>
<dbReference type="SUPFAM" id="SSF111126">
    <property type="entry name" value="Ligand-binding domain in the NO signalling and Golgi transport"/>
    <property type="match status" value="1"/>
</dbReference>
<evidence type="ECO:0000313" key="3">
    <source>
        <dbReference type="Proteomes" id="UP001629953"/>
    </source>
</evidence>
<comment type="caution">
    <text evidence="2">The sequence shown here is derived from an EMBL/GenBank/DDBJ whole genome shotgun (WGS) entry which is preliminary data.</text>
</comment>
<dbReference type="Gene3D" id="3.90.1520.10">
    <property type="entry name" value="H-NOX domain"/>
    <property type="match status" value="1"/>
</dbReference>
<dbReference type="RefSeq" id="WP_408623634.1">
    <property type="nucleotide sequence ID" value="NZ_JBEQCT010000004.1"/>
</dbReference>
<feature type="domain" description="Heme NO-binding" evidence="1">
    <location>
        <begin position="34"/>
        <end position="153"/>
    </location>
</feature>